<evidence type="ECO:0000256" key="1">
    <source>
        <dbReference type="ARBA" id="ARBA00004651"/>
    </source>
</evidence>
<feature type="compositionally biased region" description="Polar residues" evidence="6">
    <location>
        <begin position="62"/>
        <end position="71"/>
    </location>
</feature>
<feature type="transmembrane region" description="Helical" evidence="7">
    <location>
        <begin position="98"/>
        <end position="124"/>
    </location>
</feature>
<sequence>MATTSKSESEGLLQGADQGFGTMASGDDVLTSLRQKPGSSRHQRETSTATEISWLSFLRRGNSAQGSQGSDTSRRKKTKWEKKHQRVRGILFDKSDYLVANMLLAVCYVLFILYSVLIFVGPFVLNFFVDKDDWCYSRLTEEQRDMFLPASSTVVEDDETTRLLGSGDFTATAEQPYPNPDYDTDPCRYVRFHFMSYLTLEECDICRRLFTAVLLGGAIGYERRSSDRPAGIRTMGLVSLGACFYTISSVMAFKSSTQTWDASRVAAALPSGVGFLGAALIWKGSFFVGDHEMHQVHGLNTAASLWLSAAVGVGVGGALYLVTIYVTSLVIMILRLREERKLKNMAAQLRRSMKNIPTFGS</sequence>
<feature type="region of interest" description="Disordered" evidence="6">
    <location>
        <begin position="61"/>
        <end position="80"/>
    </location>
</feature>
<keyword evidence="4 7" id="KW-1133">Transmembrane helix</keyword>
<dbReference type="InterPro" id="IPR003416">
    <property type="entry name" value="MgtC/SapB/SrpB/YhiD_fam"/>
</dbReference>
<evidence type="ECO:0000256" key="5">
    <source>
        <dbReference type="ARBA" id="ARBA00023136"/>
    </source>
</evidence>
<dbReference type="PRINTS" id="PR01837">
    <property type="entry name" value="MGTCSAPBPROT"/>
</dbReference>
<feature type="compositionally biased region" description="Polar residues" evidence="6">
    <location>
        <begin position="32"/>
        <end position="48"/>
    </location>
</feature>
<evidence type="ECO:0000259" key="8">
    <source>
        <dbReference type="Pfam" id="PF02308"/>
    </source>
</evidence>
<gene>
    <name evidence="9" type="ORF">SEMRO_140_G065540.1</name>
</gene>
<organism evidence="9 10">
    <name type="scientific">Seminavis robusta</name>
    <dbReference type="NCBI Taxonomy" id="568900"/>
    <lineage>
        <taxon>Eukaryota</taxon>
        <taxon>Sar</taxon>
        <taxon>Stramenopiles</taxon>
        <taxon>Ochrophyta</taxon>
        <taxon>Bacillariophyta</taxon>
        <taxon>Bacillariophyceae</taxon>
        <taxon>Bacillariophycidae</taxon>
        <taxon>Naviculales</taxon>
        <taxon>Naviculaceae</taxon>
        <taxon>Seminavis</taxon>
    </lineage>
</organism>
<evidence type="ECO:0000313" key="9">
    <source>
        <dbReference type="EMBL" id="CAB9502580.1"/>
    </source>
</evidence>
<evidence type="ECO:0000256" key="6">
    <source>
        <dbReference type="SAM" id="MobiDB-lite"/>
    </source>
</evidence>
<comment type="caution">
    <text evidence="9">The sequence shown here is derived from an EMBL/GenBank/DDBJ whole genome shotgun (WGS) entry which is preliminary data.</text>
</comment>
<name>A0A9N8DL70_9STRA</name>
<feature type="transmembrane region" description="Helical" evidence="7">
    <location>
        <begin position="265"/>
        <end position="285"/>
    </location>
</feature>
<dbReference type="InterPro" id="IPR049177">
    <property type="entry name" value="MgtC_SapB_SrpB_YhiD_N"/>
</dbReference>
<accession>A0A9N8DL70</accession>
<reference evidence="9" key="1">
    <citation type="submission" date="2020-06" db="EMBL/GenBank/DDBJ databases">
        <authorList>
            <consortium name="Plant Systems Biology data submission"/>
        </authorList>
    </citation>
    <scope>NUCLEOTIDE SEQUENCE</scope>
    <source>
        <strain evidence="9">D6</strain>
    </source>
</reference>
<protein>
    <submittedName>
        <fullName evidence="9">Protein MgtC</fullName>
    </submittedName>
</protein>
<feature type="domain" description="MgtC/SapB/SrpB/YhiD N-terminal" evidence="8">
    <location>
        <begin position="209"/>
        <end position="338"/>
    </location>
</feature>
<evidence type="ECO:0000256" key="4">
    <source>
        <dbReference type="ARBA" id="ARBA00022989"/>
    </source>
</evidence>
<dbReference type="OrthoDB" id="10052237at2759"/>
<comment type="subcellular location">
    <subcellularLocation>
        <location evidence="1">Cell membrane</location>
        <topology evidence="1">Multi-pass membrane protein</topology>
    </subcellularLocation>
</comment>
<dbReference type="Pfam" id="PF02308">
    <property type="entry name" value="MgtC"/>
    <property type="match status" value="1"/>
</dbReference>
<keyword evidence="3 7" id="KW-0812">Transmembrane</keyword>
<dbReference type="PANTHER" id="PTHR33778:SF1">
    <property type="entry name" value="MAGNESIUM TRANSPORTER YHID-RELATED"/>
    <property type="match status" value="1"/>
</dbReference>
<dbReference type="GO" id="GO:0005886">
    <property type="term" value="C:plasma membrane"/>
    <property type="evidence" value="ECO:0007669"/>
    <property type="project" value="UniProtKB-SubCell"/>
</dbReference>
<evidence type="ECO:0000313" key="10">
    <source>
        <dbReference type="Proteomes" id="UP001153069"/>
    </source>
</evidence>
<feature type="region of interest" description="Disordered" evidence="6">
    <location>
        <begin position="1"/>
        <end position="48"/>
    </location>
</feature>
<dbReference type="AlphaFoldDB" id="A0A9N8DL70"/>
<keyword evidence="10" id="KW-1185">Reference proteome</keyword>
<feature type="transmembrane region" description="Helical" evidence="7">
    <location>
        <begin position="230"/>
        <end position="253"/>
    </location>
</feature>
<dbReference type="EMBL" id="CAICTM010000139">
    <property type="protein sequence ID" value="CAB9502580.1"/>
    <property type="molecule type" value="Genomic_DNA"/>
</dbReference>
<dbReference type="Proteomes" id="UP001153069">
    <property type="component" value="Unassembled WGS sequence"/>
</dbReference>
<keyword evidence="2" id="KW-1003">Cell membrane</keyword>
<feature type="transmembrane region" description="Helical" evidence="7">
    <location>
        <begin position="305"/>
        <end position="334"/>
    </location>
</feature>
<evidence type="ECO:0000256" key="3">
    <source>
        <dbReference type="ARBA" id="ARBA00022692"/>
    </source>
</evidence>
<dbReference type="PANTHER" id="PTHR33778">
    <property type="entry name" value="PROTEIN MGTC"/>
    <property type="match status" value="1"/>
</dbReference>
<evidence type="ECO:0000256" key="2">
    <source>
        <dbReference type="ARBA" id="ARBA00022475"/>
    </source>
</evidence>
<keyword evidence="5 7" id="KW-0472">Membrane</keyword>
<evidence type="ECO:0000256" key="7">
    <source>
        <dbReference type="SAM" id="Phobius"/>
    </source>
</evidence>
<proteinExistence type="predicted"/>